<comment type="caution">
    <text evidence="1">The sequence shown here is derived from an EMBL/GenBank/DDBJ whole genome shotgun (WGS) entry which is preliminary data.</text>
</comment>
<protein>
    <submittedName>
        <fullName evidence="1">Uncharacterized protein</fullName>
    </submittedName>
</protein>
<dbReference type="Proteomes" id="UP001347796">
    <property type="component" value="Unassembled WGS sequence"/>
</dbReference>
<name>A0AAN8GGL4_PATCE</name>
<dbReference type="AlphaFoldDB" id="A0AAN8GGL4"/>
<dbReference type="PANTHER" id="PTHR46704:SF1">
    <property type="entry name" value="TELOMERE LENGTH REGULATION PROTEIN TEL2 HOMOLOG"/>
    <property type="match status" value="1"/>
</dbReference>
<sequence>MQRLERFVVLMYDRSSAATGVDEARLDLFARNQRSYNSIPPTLAALREHAMRAAYQAGIIWGQVTNSNPDMSSPAEWGWTQKGEAWQIHWTTLPPIAASCQELTKCSCKTVCKGRCKCSQTELSCTSLCSCLCEK</sequence>
<dbReference type="PANTHER" id="PTHR46704">
    <property type="entry name" value="CXC DOMAIN-CONTAINING PROTEIN-RELATED"/>
    <property type="match status" value="1"/>
</dbReference>
<organism evidence="1 2">
    <name type="scientific">Patella caerulea</name>
    <name type="common">Rayed Mediterranean limpet</name>
    <dbReference type="NCBI Taxonomy" id="87958"/>
    <lineage>
        <taxon>Eukaryota</taxon>
        <taxon>Metazoa</taxon>
        <taxon>Spiralia</taxon>
        <taxon>Lophotrochozoa</taxon>
        <taxon>Mollusca</taxon>
        <taxon>Gastropoda</taxon>
        <taxon>Patellogastropoda</taxon>
        <taxon>Patelloidea</taxon>
        <taxon>Patellidae</taxon>
        <taxon>Patella</taxon>
    </lineage>
</organism>
<dbReference type="EMBL" id="JAZGQO010000018">
    <property type="protein sequence ID" value="KAK6167169.1"/>
    <property type="molecule type" value="Genomic_DNA"/>
</dbReference>
<gene>
    <name evidence="1" type="ORF">SNE40_021264</name>
</gene>
<accession>A0AAN8GGL4</accession>
<evidence type="ECO:0000313" key="2">
    <source>
        <dbReference type="Proteomes" id="UP001347796"/>
    </source>
</evidence>
<keyword evidence="2" id="KW-1185">Reference proteome</keyword>
<evidence type="ECO:0000313" key="1">
    <source>
        <dbReference type="EMBL" id="KAK6167169.1"/>
    </source>
</evidence>
<reference evidence="1 2" key="1">
    <citation type="submission" date="2024-01" db="EMBL/GenBank/DDBJ databases">
        <title>The genome of the rayed Mediterranean limpet Patella caerulea (Linnaeus, 1758).</title>
        <authorList>
            <person name="Anh-Thu Weber A."/>
            <person name="Halstead-Nussloch G."/>
        </authorList>
    </citation>
    <scope>NUCLEOTIDE SEQUENCE [LARGE SCALE GENOMIC DNA]</scope>
    <source>
        <strain evidence="1">AATW-2023a</strain>
        <tissue evidence="1">Whole specimen</tissue>
    </source>
</reference>
<proteinExistence type="predicted"/>